<proteinExistence type="predicted"/>
<protein>
    <submittedName>
        <fullName evidence="1">Uncharacterized protein</fullName>
    </submittedName>
</protein>
<sequence>MSNLVEGSFAHFVRVCNSKSWDGTSKFEPNKNEDEFIRSGLTDSDFTFIDSEGNRFVFGHMAADKRWRKGGSKAPTSYDYTKNTGIGFVGTNNHNQKFLVISAMKLIHMSDDSISSKLPGFSTANPKRTALAGITANIIDAAEVNVIFSRESPNNENHDMISLDDISLDFTIVGDYYQHNSTKIKLNRFALDKCLKNYRFGVKYNPI</sequence>
<organism evidence="1">
    <name type="scientific">uncultured Poseidoniia archaeon</name>
    <dbReference type="NCBI Taxonomy" id="1697135"/>
    <lineage>
        <taxon>Archaea</taxon>
        <taxon>Methanobacteriati</taxon>
        <taxon>Thermoplasmatota</taxon>
        <taxon>Candidatus Poseidoniia</taxon>
        <taxon>environmental samples</taxon>
    </lineage>
</organism>
<evidence type="ECO:0000313" key="1">
    <source>
        <dbReference type="EMBL" id="ANV79378.1"/>
    </source>
</evidence>
<dbReference type="AlphaFoldDB" id="A0A1B1TAS7"/>
<reference evidence="1" key="1">
    <citation type="submission" date="2014-11" db="EMBL/GenBank/DDBJ databases">
        <authorList>
            <person name="Zhu J."/>
            <person name="Qi W."/>
            <person name="Song R."/>
        </authorList>
    </citation>
    <scope>NUCLEOTIDE SEQUENCE</scope>
</reference>
<name>A0A1B1TAS7_9ARCH</name>
<accession>A0A1B1TAS7</accession>
<reference evidence="1" key="2">
    <citation type="journal article" date="2015" name="ISME J.">
        <title>A new class of marine Euryarchaeota group II from the Mediterranean deep chlorophyll maximum.</title>
        <authorList>
            <person name="Martin-Cuadrado A.B."/>
            <person name="Garcia-Heredia I."/>
            <person name="Molto A.G."/>
            <person name="Lopez-Ubeda R."/>
            <person name="Kimes N."/>
            <person name="Lopez-Garcia P."/>
            <person name="Moreira D."/>
            <person name="Rodriguez-Valera F."/>
        </authorList>
    </citation>
    <scope>NUCLEOTIDE SEQUENCE</scope>
</reference>
<dbReference type="EMBL" id="KP211825">
    <property type="protein sequence ID" value="ANV79378.1"/>
    <property type="molecule type" value="Genomic_DNA"/>
</dbReference>